<sequence>MKKVIVEMKIVIQRKREDLDFFVPRDLFLFSIDIMKEIPKKDSTTKAQQSPRIPRDVSESDNGPVEKTEKHVSVEGPVAETERLERPLRRNWSQRIVRFFRRCF</sequence>
<accession>A0A8B8EL04</accession>
<proteinExistence type="predicted"/>
<dbReference type="KEGG" id="cvn:111134964"/>
<keyword evidence="2" id="KW-1185">Reference proteome</keyword>
<name>A0A8B8EL04_CRAVI</name>
<dbReference type="GeneID" id="111134964"/>
<dbReference type="AlphaFoldDB" id="A0A8B8EL04"/>
<dbReference type="RefSeq" id="XP_022340288.1">
    <property type="nucleotide sequence ID" value="XM_022484580.1"/>
</dbReference>
<feature type="region of interest" description="Disordered" evidence="1">
    <location>
        <begin position="40"/>
        <end position="83"/>
    </location>
</feature>
<feature type="compositionally biased region" description="Basic and acidic residues" evidence="1">
    <location>
        <begin position="53"/>
        <end position="73"/>
    </location>
</feature>
<evidence type="ECO:0000313" key="3">
    <source>
        <dbReference type="RefSeq" id="XP_022340288.1"/>
    </source>
</evidence>
<reference evidence="3" key="1">
    <citation type="submission" date="2025-08" db="UniProtKB">
        <authorList>
            <consortium name="RefSeq"/>
        </authorList>
    </citation>
    <scope>IDENTIFICATION</scope>
    <source>
        <tissue evidence="3">Whole sample</tissue>
    </source>
</reference>
<evidence type="ECO:0000256" key="1">
    <source>
        <dbReference type="SAM" id="MobiDB-lite"/>
    </source>
</evidence>
<evidence type="ECO:0000313" key="2">
    <source>
        <dbReference type="Proteomes" id="UP000694844"/>
    </source>
</evidence>
<gene>
    <name evidence="3" type="primary">LOC111134964</name>
</gene>
<dbReference type="Proteomes" id="UP000694844">
    <property type="component" value="Chromosome 5"/>
</dbReference>
<protein>
    <submittedName>
        <fullName evidence="3">Uncharacterized protein LOC111134964 isoform X1</fullName>
    </submittedName>
</protein>
<organism evidence="2 3">
    <name type="scientific">Crassostrea virginica</name>
    <name type="common">Eastern oyster</name>
    <dbReference type="NCBI Taxonomy" id="6565"/>
    <lineage>
        <taxon>Eukaryota</taxon>
        <taxon>Metazoa</taxon>
        <taxon>Spiralia</taxon>
        <taxon>Lophotrochozoa</taxon>
        <taxon>Mollusca</taxon>
        <taxon>Bivalvia</taxon>
        <taxon>Autobranchia</taxon>
        <taxon>Pteriomorphia</taxon>
        <taxon>Ostreida</taxon>
        <taxon>Ostreoidea</taxon>
        <taxon>Ostreidae</taxon>
        <taxon>Crassostrea</taxon>
    </lineage>
</organism>